<dbReference type="Gene3D" id="3.10.129.10">
    <property type="entry name" value="Hotdog Thioesterase"/>
    <property type="match status" value="1"/>
</dbReference>
<evidence type="ECO:0000313" key="4">
    <source>
        <dbReference type="EMBL" id="VXC04619.1"/>
    </source>
</evidence>
<dbReference type="AlphaFoldDB" id="A0A653VE87"/>
<evidence type="ECO:0000256" key="2">
    <source>
        <dbReference type="ARBA" id="ARBA00022801"/>
    </source>
</evidence>
<accession>A0A653VE87</accession>
<dbReference type="InterPro" id="IPR003736">
    <property type="entry name" value="PAAI_dom"/>
</dbReference>
<dbReference type="NCBIfam" id="TIGR00369">
    <property type="entry name" value="unchar_dom_1"/>
    <property type="match status" value="1"/>
</dbReference>
<dbReference type="SUPFAM" id="SSF54637">
    <property type="entry name" value="Thioesterase/thiol ester dehydrase-isomerase"/>
    <property type="match status" value="1"/>
</dbReference>
<name>A0A653VE87_9FLAO</name>
<dbReference type="InterPro" id="IPR006683">
    <property type="entry name" value="Thioestr_dom"/>
</dbReference>
<keyword evidence="5" id="KW-1185">Reference proteome</keyword>
<dbReference type="GO" id="GO:0061522">
    <property type="term" value="F:1,4-dihydroxy-2-naphthoyl-CoA thioesterase activity"/>
    <property type="evidence" value="ECO:0007669"/>
    <property type="project" value="TreeGrafter"/>
</dbReference>
<comment type="similarity">
    <text evidence="1">Belongs to the thioesterase PaaI family.</text>
</comment>
<dbReference type="EC" id="3.1.2.-" evidence="4"/>
<gene>
    <name evidence="4" type="ORF">MARI151_50466</name>
</gene>
<dbReference type="PANTHER" id="PTHR43240">
    <property type="entry name" value="1,4-DIHYDROXY-2-NAPHTHOYL-COA THIOESTERASE 1"/>
    <property type="match status" value="1"/>
</dbReference>
<dbReference type="GO" id="GO:0005829">
    <property type="term" value="C:cytosol"/>
    <property type="evidence" value="ECO:0007669"/>
    <property type="project" value="TreeGrafter"/>
</dbReference>
<dbReference type="InterPro" id="IPR029069">
    <property type="entry name" value="HotDog_dom_sf"/>
</dbReference>
<protein>
    <submittedName>
        <fullName evidence="4">Putative esterase VC_A0580</fullName>
        <ecNumber evidence="4">3.1.2.-</ecNumber>
    </submittedName>
</protein>
<dbReference type="EMBL" id="CABWLR010000005">
    <property type="protein sequence ID" value="VXC04619.1"/>
    <property type="molecule type" value="Genomic_DNA"/>
</dbReference>
<dbReference type="PANTHER" id="PTHR43240:SF5">
    <property type="entry name" value="1,4-DIHYDROXY-2-NAPHTHOYL-COA THIOESTERASE 1"/>
    <property type="match status" value="1"/>
</dbReference>
<feature type="domain" description="Thioesterase" evidence="3">
    <location>
        <begin position="59"/>
        <end position="134"/>
    </location>
</feature>
<evidence type="ECO:0000259" key="3">
    <source>
        <dbReference type="Pfam" id="PF03061"/>
    </source>
</evidence>
<dbReference type="CDD" id="cd03443">
    <property type="entry name" value="PaaI_thioesterase"/>
    <property type="match status" value="1"/>
</dbReference>
<keyword evidence="2 4" id="KW-0378">Hydrolase</keyword>
<dbReference type="Pfam" id="PF03061">
    <property type="entry name" value="4HBT"/>
    <property type="match status" value="1"/>
</dbReference>
<reference evidence="4 5" key="1">
    <citation type="submission" date="2019-10" db="EMBL/GenBank/DDBJ databases">
        <authorList>
            <person name="Karimi E."/>
        </authorList>
    </citation>
    <scope>NUCLEOTIDE SEQUENCE [LARGE SCALE GENOMIC DNA]</scope>
    <source>
        <strain evidence="4">Maribacter sp. 151</strain>
    </source>
</reference>
<evidence type="ECO:0000256" key="1">
    <source>
        <dbReference type="ARBA" id="ARBA00008324"/>
    </source>
</evidence>
<organism evidence="4 5">
    <name type="scientific">Maribacter litoralis</name>
    <dbReference type="NCBI Taxonomy" id="2059726"/>
    <lineage>
        <taxon>Bacteria</taxon>
        <taxon>Pseudomonadati</taxon>
        <taxon>Bacteroidota</taxon>
        <taxon>Flavobacteriia</taxon>
        <taxon>Flavobacteriales</taxon>
        <taxon>Flavobacteriaceae</taxon>
        <taxon>Maribacter</taxon>
    </lineage>
</organism>
<sequence>MLNFTKKRMNDYKEKILKICNETSKNTLMETLDIEYIDVGEDFLLAKMPVSPKVHQPDGVLHGGASVALAESVGSAASYIFLDGNKYFVRGLEISANHVKSVKDGFVYAKATILHKGRTTQLWEIKITNEADQLISLCKLTTIALPKS</sequence>
<dbReference type="Proteomes" id="UP000430202">
    <property type="component" value="Unassembled WGS sequence"/>
</dbReference>
<proteinExistence type="inferred from homology"/>
<evidence type="ECO:0000313" key="5">
    <source>
        <dbReference type="Proteomes" id="UP000430202"/>
    </source>
</evidence>